<accession>A0ABQ4BYK1</accession>
<dbReference type="InterPro" id="IPR034457">
    <property type="entry name" value="Organic_radical-activating"/>
</dbReference>
<dbReference type="SFLD" id="SFLDF00299">
    <property type="entry name" value="anaerobic_ribonucleoside-triph"/>
    <property type="match status" value="1"/>
</dbReference>
<evidence type="ECO:0000256" key="6">
    <source>
        <dbReference type="ARBA" id="ARBA00023014"/>
    </source>
</evidence>
<evidence type="ECO:0000313" key="8">
    <source>
        <dbReference type="Proteomes" id="UP000624325"/>
    </source>
</evidence>
<reference evidence="7 8" key="1">
    <citation type="submission" date="2021-01" db="EMBL/GenBank/DDBJ databases">
        <title>Whole genome shotgun sequence of Asanoa iriomotensis NBRC 100142.</title>
        <authorList>
            <person name="Komaki H."/>
            <person name="Tamura T."/>
        </authorList>
    </citation>
    <scope>NUCLEOTIDE SEQUENCE [LARGE SCALE GENOMIC DNA]</scope>
    <source>
        <strain evidence="7 8">NBRC 100142</strain>
    </source>
</reference>
<keyword evidence="2" id="KW-0004">4Fe-4S</keyword>
<dbReference type="SFLD" id="SFLDS00029">
    <property type="entry name" value="Radical_SAM"/>
    <property type="match status" value="1"/>
</dbReference>
<dbReference type="InterPro" id="IPR058240">
    <property type="entry name" value="rSAM_sf"/>
</dbReference>
<dbReference type="InterPro" id="IPR012837">
    <property type="entry name" value="NrdG"/>
</dbReference>
<dbReference type="PANTHER" id="PTHR30352:SF2">
    <property type="entry name" value="ANAEROBIC RIBONUCLEOSIDE-TRIPHOSPHATE REDUCTASE-ACTIVATING PROTEIN"/>
    <property type="match status" value="1"/>
</dbReference>
<dbReference type="RefSeq" id="WP_203701412.1">
    <property type="nucleotide sequence ID" value="NZ_BAAALU010000007.1"/>
</dbReference>
<proteinExistence type="predicted"/>
<dbReference type="InterPro" id="IPR013785">
    <property type="entry name" value="Aldolase_TIM"/>
</dbReference>
<comment type="caution">
    <text evidence="7">The sequence shown here is derived from an EMBL/GenBank/DDBJ whole genome shotgun (WGS) entry which is preliminary data.</text>
</comment>
<comment type="cofactor">
    <cofactor evidence="1">
        <name>[4Fe-4S] cluster</name>
        <dbReference type="ChEBI" id="CHEBI:49883"/>
    </cofactor>
</comment>
<dbReference type="SFLD" id="SFLDG01066">
    <property type="entry name" value="organic_radical-activating_enz"/>
    <property type="match status" value="1"/>
</dbReference>
<keyword evidence="4" id="KW-0479">Metal-binding</keyword>
<gene>
    <name evidence="7" type="ORF">Air01nite_17090</name>
</gene>
<evidence type="ECO:0000313" key="7">
    <source>
        <dbReference type="EMBL" id="GIF55614.1"/>
    </source>
</evidence>
<evidence type="ECO:0000256" key="1">
    <source>
        <dbReference type="ARBA" id="ARBA00001966"/>
    </source>
</evidence>
<keyword evidence="3" id="KW-0949">S-adenosyl-L-methionine</keyword>
<dbReference type="Pfam" id="PF13353">
    <property type="entry name" value="Fer4_12"/>
    <property type="match status" value="1"/>
</dbReference>
<evidence type="ECO:0000256" key="2">
    <source>
        <dbReference type="ARBA" id="ARBA00022485"/>
    </source>
</evidence>
<name>A0ABQ4BYK1_9ACTN</name>
<evidence type="ECO:0000256" key="3">
    <source>
        <dbReference type="ARBA" id="ARBA00022691"/>
    </source>
</evidence>
<dbReference type="SUPFAM" id="SSF102114">
    <property type="entry name" value="Radical SAM enzymes"/>
    <property type="match status" value="1"/>
</dbReference>
<keyword evidence="8" id="KW-1185">Reference proteome</keyword>
<organism evidence="7 8">
    <name type="scientific">Asanoa iriomotensis</name>
    <dbReference type="NCBI Taxonomy" id="234613"/>
    <lineage>
        <taxon>Bacteria</taxon>
        <taxon>Bacillati</taxon>
        <taxon>Actinomycetota</taxon>
        <taxon>Actinomycetes</taxon>
        <taxon>Micromonosporales</taxon>
        <taxon>Micromonosporaceae</taxon>
        <taxon>Asanoa</taxon>
    </lineage>
</organism>
<evidence type="ECO:0000256" key="4">
    <source>
        <dbReference type="ARBA" id="ARBA00022723"/>
    </source>
</evidence>
<dbReference type="InterPro" id="IPR007197">
    <property type="entry name" value="rSAM"/>
</dbReference>
<protein>
    <submittedName>
        <fullName evidence="7">Radical SAM protein</fullName>
    </submittedName>
</protein>
<dbReference type="Proteomes" id="UP000624325">
    <property type="component" value="Unassembled WGS sequence"/>
</dbReference>
<keyword evidence="5" id="KW-0408">Iron</keyword>
<dbReference type="EMBL" id="BONC01000008">
    <property type="protein sequence ID" value="GIF55614.1"/>
    <property type="molecule type" value="Genomic_DNA"/>
</dbReference>
<dbReference type="SFLD" id="SFLDG01063">
    <property type="entry name" value="activating_enzymes__group_1"/>
    <property type="match status" value="1"/>
</dbReference>
<dbReference type="Gene3D" id="3.20.20.70">
    <property type="entry name" value="Aldolase class I"/>
    <property type="match status" value="1"/>
</dbReference>
<dbReference type="PANTHER" id="PTHR30352">
    <property type="entry name" value="PYRUVATE FORMATE-LYASE-ACTIVATING ENZYME"/>
    <property type="match status" value="1"/>
</dbReference>
<evidence type="ECO:0000256" key="5">
    <source>
        <dbReference type="ARBA" id="ARBA00023004"/>
    </source>
</evidence>
<keyword evidence="6" id="KW-0411">Iron-sulfur</keyword>
<sequence>MSEPAVTVARYLATTTAEGPGTRTAVWVQGCTIRCAGCFNPDLFPTEGGTRWSSAELAARVLTEPATGLTLLGGEPFDQADGLAEVARRVRAGGRSVLTFSGYTHAALRRAAAAGRPGVADLLAATDLLIAGPFLRDRVDHDRPWAGSTNQEFVLLSDRFPDLVDWRRGAVDRIQIDVDRSGTVAVNGWLDTDRLDALLADLQRINSGLI</sequence>